<keyword evidence="5" id="KW-0169">Cobalamin biosynthesis</keyword>
<sequence length="366" mass="38399">MVRGWTTAPDGRHHGAHGLDAARTLSASPESFLDFSANINPLGPPADALAAGAEALYGEAARYPDLHYTELTAALAHYLGVSPSTVLPTNGGAEALFLAARAAAEGPGRKAIVLEPTFSEYAAAARAAGFEVSGVVARRPETGLRLDLAALWKALQEWDDVGLVFLCNPNNPTGDAVTRRDVLRVAEMVREAGAVLVVDEAFADFAPGLSVVAEAGEGLYVARSFTKFFAMPGLRLGCLVCREPGRVRAFQPSWPVNAVAAAVGIAAARDEDFAAETLAEVALRRGELLHALGGIANVAVYPGAANFLLARGPEGVAERLARRGVLVRGCEPFEGLGPGFFRVAVRGARENERLVEELRSVLGVAP</sequence>
<feature type="domain" description="Aminotransferase class I/classII large" evidence="10">
    <location>
        <begin position="32"/>
        <end position="357"/>
    </location>
</feature>
<evidence type="ECO:0000313" key="11">
    <source>
        <dbReference type="EMBL" id="CAA9439485.1"/>
    </source>
</evidence>
<dbReference type="NCBIfam" id="TIGR01140">
    <property type="entry name" value="L_thr_O3P_dcar"/>
    <property type="match status" value="1"/>
</dbReference>
<dbReference type="EC" id="4.1.1.81" evidence="4"/>
<dbReference type="InterPro" id="IPR004838">
    <property type="entry name" value="NHTrfase_class1_PyrdxlP-BS"/>
</dbReference>
<gene>
    <name evidence="11" type="ORF">AVDCRST_MAG28-369</name>
</gene>
<evidence type="ECO:0000256" key="6">
    <source>
        <dbReference type="ARBA" id="ARBA00022898"/>
    </source>
</evidence>
<dbReference type="AlphaFoldDB" id="A0A6J4QED9"/>
<evidence type="ECO:0000259" key="10">
    <source>
        <dbReference type="Pfam" id="PF00155"/>
    </source>
</evidence>
<proteinExistence type="predicted"/>
<dbReference type="InterPro" id="IPR015421">
    <property type="entry name" value="PyrdxlP-dep_Trfase_major"/>
</dbReference>
<dbReference type="InterPro" id="IPR015422">
    <property type="entry name" value="PyrdxlP-dep_Trfase_small"/>
</dbReference>
<accession>A0A6J4QED9</accession>
<dbReference type="InterPro" id="IPR015424">
    <property type="entry name" value="PyrdxlP-dep_Trfase"/>
</dbReference>
<dbReference type="InterPro" id="IPR005860">
    <property type="entry name" value="CobD"/>
</dbReference>
<protein>
    <recommendedName>
        <fullName evidence="4">threonine-phosphate decarboxylase</fullName>
        <ecNumber evidence="4">4.1.1.81</ecNumber>
    </recommendedName>
    <alternativeName>
        <fullName evidence="8">L-threonine-O-3-phosphate decarboxylase</fullName>
    </alternativeName>
</protein>
<evidence type="ECO:0000256" key="4">
    <source>
        <dbReference type="ARBA" id="ARBA00012285"/>
    </source>
</evidence>
<comment type="cofactor">
    <cofactor evidence="1">
        <name>pyridoxal 5'-phosphate</name>
        <dbReference type="ChEBI" id="CHEBI:597326"/>
    </cofactor>
</comment>
<evidence type="ECO:0000256" key="2">
    <source>
        <dbReference type="ARBA" id="ARBA00003444"/>
    </source>
</evidence>
<evidence type="ECO:0000256" key="8">
    <source>
        <dbReference type="ARBA" id="ARBA00029996"/>
    </source>
</evidence>
<dbReference type="GO" id="GO:0048472">
    <property type="term" value="F:threonine-phosphate decarboxylase activity"/>
    <property type="evidence" value="ECO:0007669"/>
    <property type="project" value="UniProtKB-EC"/>
</dbReference>
<evidence type="ECO:0000256" key="9">
    <source>
        <dbReference type="ARBA" id="ARBA00048531"/>
    </source>
</evidence>
<dbReference type="GO" id="GO:0009236">
    <property type="term" value="P:cobalamin biosynthetic process"/>
    <property type="evidence" value="ECO:0007669"/>
    <property type="project" value="UniProtKB-UniPathway"/>
</dbReference>
<dbReference type="Gene3D" id="3.40.640.10">
    <property type="entry name" value="Type I PLP-dependent aspartate aminotransferase-like (Major domain)"/>
    <property type="match status" value="1"/>
</dbReference>
<evidence type="ECO:0000256" key="7">
    <source>
        <dbReference type="ARBA" id="ARBA00023239"/>
    </source>
</evidence>
<evidence type="ECO:0000256" key="5">
    <source>
        <dbReference type="ARBA" id="ARBA00022573"/>
    </source>
</evidence>
<comment type="function">
    <text evidence="2">Decarboxylates L-threonine-O-3-phosphate to yield (R)-1-amino-2-propanol O-2-phosphate, the precursor for the linkage between the nucleotide loop and the corrin ring in cobalamin.</text>
</comment>
<dbReference type="Pfam" id="PF00155">
    <property type="entry name" value="Aminotran_1_2"/>
    <property type="match status" value="1"/>
</dbReference>
<dbReference type="InterPro" id="IPR004839">
    <property type="entry name" value="Aminotransferase_I/II_large"/>
</dbReference>
<dbReference type="PROSITE" id="PS00105">
    <property type="entry name" value="AA_TRANSFER_CLASS_1"/>
    <property type="match status" value="1"/>
</dbReference>
<dbReference type="PANTHER" id="PTHR42885:SF1">
    <property type="entry name" value="THREONINE-PHOSPHATE DECARBOXYLASE"/>
    <property type="match status" value="1"/>
</dbReference>
<dbReference type="EMBL" id="CADCVE010000007">
    <property type="protein sequence ID" value="CAA9439485.1"/>
    <property type="molecule type" value="Genomic_DNA"/>
</dbReference>
<keyword evidence="6" id="KW-0663">Pyridoxal phosphate</keyword>
<dbReference type="Gene3D" id="3.90.1150.10">
    <property type="entry name" value="Aspartate Aminotransferase, domain 1"/>
    <property type="match status" value="1"/>
</dbReference>
<dbReference type="SUPFAM" id="SSF53383">
    <property type="entry name" value="PLP-dependent transferases"/>
    <property type="match status" value="1"/>
</dbReference>
<dbReference type="GO" id="GO:0030170">
    <property type="term" value="F:pyridoxal phosphate binding"/>
    <property type="evidence" value="ECO:0007669"/>
    <property type="project" value="InterPro"/>
</dbReference>
<organism evidence="11">
    <name type="scientific">uncultured Rubrobacteraceae bacterium</name>
    <dbReference type="NCBI Taxonomy" id="349277"/>
    <lineage>
        <taxon>Bacteria</taxon>
        <taxon>Bacillati</taxon>
        <taxon>Actinomycetota</taxon>
        <taxon>Rubrobacteria</taxon>
        <taxon>Rubrobacterales</taxon>
        <taxon>Rubrobacteraceae</taxon>
        <taxon>environmental samples</taxon>
    </lineage>
</organism>
<dbReference type="PANTHER" id="PTHR42885">
    <property type="entry name" value="HISTIDINOL-PHOSPHATE AMINOTRANSFERASE-RELATED"/>
    <property type="match status" value="1"/>
</dbReference>
<comment type="catalytic activity">
    <reaction evidence="9">
        <text>O-phospho-L-threonine + H(+) = (R)-1-aminopropan-2-yl phosphate + CO2</text>
        <dbReference type="Rhea" id="RHEA:11492"/>
        <dbReference type="ChEBI" id="CHEBI:15378"/>
        <dbReference type="ChEBI" id="CHEBI:16526"/>
        <dbReference type="ChEBI" id="CHEBI:58563"/>
        <dbReference type="ChEBI" id="CHEBI:58675"/>
        <dbReference type="EC" id="4.1.1.81"/>
    </reaction>
</comment>
<evidence type="ECO:0000256" key="1">
    <source>
        <dbReference type="ARBA" id="ARBA00001933"/>
    </source>
</evidence>
<evidence type="ECO:0000256" key="3">
    <source>
        <dbReference type="ARBA" id="ARBA00004953"/>
    </source>
</evidence>
<name>A0A6J4QED9_9ACTN</name>
<dbReference type="CDD" id="cd00609">
    <property type="entry name" value="AAT_like"/>
    <property type="match status" value="1"/>
</dbReference>
<reference evidence="11" key="1">
    <citation type="submission" date="2020-02" db="EMBL/GenBank/DDBJ databases">
        <authorList>
            <person name="Meier V. D."/>
        </authorList>
    </citation>
    <scope>NUCLEOTIDE SEQUENCE</scope>
    <source>
        <strain evidence="11">AVDCRST_MAG28</strain>
    </source>
</reference>
<keyword evidence="7 11" id="KW-0456">Lyase</keyword>
<dbReference type="UniPathway" id="UPA00148"/>
<comment type="pathway">
    <text evidence="3">Cofactor biosynthesis; adenosylcobalamin biosynthesis.</text>
</comment>